<dbReference type="OrthoDB" id="5243771at2759"/>
<evidence type="ECO:0000313" key="2">
    <source>
        <dbReference type="EMBL" id="EEY24102.1"/>
    </source>
</evidence>
<keyword evidence="3" id="KW-1185">Reference proteome</keyword>
<dbReference type="HOGENOM" id="CLU_2706662_0_0_1"/>
<dbReference type="Proteomes" id="UP000008698">
    <property type="component" value="Unassembled WGS sequence"/>
</dbReference>
<dbReference type="RefSeq" id="XP_003009840.1">
    <property type="nucleotide sequence ID" value="XM_003009794.1"/>
</dbReference>
<evidence type="ECO:0000313" key="3">
    <source>
        <dbReference type="Proteomes" id="UP000008698"/>
    </source>
</evidence>
<dbReference type="GeneID" id="9536646"/>
<dbReference type="EMBL" id="DS985234">
    <property type="protein sequence ID" value="EEY24102.1"/>
    <property type="molecule type" value="Genomic_DNA"/>
</dbReference>
<dbReference type="KEGG" id="val:VDBG_10212"/>
<evidence type="ECO:0000256" key="1">
    <source>
        <dbReference type="SAM" id="MobiDB-lite"/>
    </source>
</evidence>
<organism evidence="3">
    <name type="scientific">Verticillium alfalfae (strain VaMs.102 / ATCC MYA-4576 / FGSC 10136)</name>
    <name type="common">Verticillium wilt of alfalfa</name>
    <name type="synonym">Verticillium albo-atrum</name>
    <dbReference type="NCBI Taxonomy" id="526221"/>
    <lineage>
        <taxon>Eukaryota</taxon>
        <taxon>Fungi</taxon>
        <taxon>Dikarya</taxon>
        <taxon>Ascomycota</taxon>
        <taxon>Pezizomycotina</taxon>
        <taxon>Sordariomycetes</taxon>
        <taxon>Hypocreomycetidae</taxon>
        <taxon>Glomerellales</taxon>
        <taxon>Plectosphaerellaceae</taxon>
        <taxon>Verticillium</taxon>
    </lineage>
</organism>
<protein>
    <submittedName>
        <fullName evidence="2">Uncharacterized protein</fullName>
    </submittedName>
</protein>
<gene>
    <name evidence="2" type="ORF">VDBG_10212</name>
</gene>
<proteinExistence type="predicted"/>
<dbReference type="AlphaFoldDB" id="C9SZ87"/>
<reference evidence="3" key="1">
    <citation type="journal article" date="2011" name="PLoS Pathog.">
        <title>Comparative genomics yields insights into niche adaptation of plant vascular wilt pathogens.</title>
        <authorList>
            <person name="Klosterman S.J."/>
            <person name="Subbarao K.V."/>
            <person name="Kang S."/>
            <person name="Veronese P."/>
            <person name="Gold S.E."/>
            <person name="Thomma B.P.H.J."/>
            <person name="Chen Z."/>
            <person name="Henrissat B."/>
            <person name="Lee Y.-H."/>
            <person name="Park J."/>
            <person name="Garcia-Pedrajas M.D."/>
            <person name="Barbara D.J."/>
            <person name="Anchieta A."/>
            <person name="de Jonge R."/>
            <person name="Santhanam P."/>
            <person name="Maruthachalam K."/>
            <person name="Atallah Z."/>
            <person name="Amyotte S.G."/>
            <person name="Paz Z."/>
            <person name="Inderbitzin P."/>
            <person name="Hayes R.J."/>
            <person name="Heiman D.I."/>
            <person name="Young S."/>
            <person name="Zeng Q."/>
            <person name="Engels R."/>
            <person name="Galagan J."/>
            <person name="Cuomo C.A."/>
            <person name="Dobinson K.F."/>
            <person name="Ma L.-J."/>
        </authorList>
    </citation>
    <scope>NUCLEOTIDE SEQUENCE [LARGE SCALE GENOMIC DNA]</scope>
    <source>
        <strain evidence="3">VaMs.102 / ATCC MYA-4576 / FGSC 10136</strain>
    </source>
</reference>
<sequence length="73" mass="7911">MCAYANPESKGTSPTQDRFGHHGESLADTAADDSAIYPKGTLDPVYEAKARVLNRAVCYPTPFARALIHENSD</sequence>
<name>C9SZ87_VERA1</name>
<feature type="region of interest" description="Disordered" evidence="1">
    <location>
        <begin position="1"/>
        <end position="37"/>
    </location>
</feature>
<accession>C9SZ87</accession>